<accession>A0A2P6NLG4</accession>
<keyword evidence="2" id="KW-1185">Reference proteome</keyword>
<evidence type="ECO:0008006" key="3">
    <source>
        <dbReference type="Google" id="ProtNLM"/>
    </source>
</evidence>
<sequence length="216" mass="24644">MNVNTATMNIDASNRHRLINNANSLVNHVHQQITLEPTSIAVLTESQRYTGEKVCLQFQEEWYTDHAQLSSSSKDYACILWNGEMYSHIESYHSNIGKYAAVHLEHADGHNILTVAVHHPHKKGKENARRLTSQFIEEMRDKVGTDTEIITGDFNCQPHQLNHWIPDGLNFAFHDNSCPTTDTRTPDNTLFSDSLFAEVSYSVSSHFTHKPHYVQL</sequence>
<protein>
    <recommendedName>
        <fullName evidence="3">Endonuclease/exonuclease/phosphatase domain-containing protein</fullName>
    </recommendedName>
</protein>
<dbReference type="Proteomes" id="UP000241769">
    <property type="component" value="Unassembled WGS sequence"/>
</dbReference>
<reference evidence="1 2" key="1">
    <citation type="journal article" date="2018" name="Genome Biol. Evol.">
        <title>Multiple Roots of Fruiting Body Formation in Amoebozoa.</title>
        <authorList>
            <person name="Hillmann F."/>
            <person name="Forbes G."/>
            <person name="Novohradska S."/>
            <person name="Ferling I."/>
            <person name="Riege K."/>
            <person name="Groth M."/>
            <person name="Westermann M."/>
            <person name="Marz M."/>
            <person name="Spaller T."/>
            <person name="Winckler T."/>
            <person name="Schaap P."/>
            <person name="Glockner G."/>
        </authorList>
    </citation>
    <scope>NUCLEOTIDE SEQUENCE [LARGE SCALE GENOMIC DNA]</scope>
    <source>
        <strain evidence="1 2">Jena</strain>
    </source>
</reference>
<dbReference type="InterPro" id="IPR036691">
    <property type="entry name" value="Endo/exonu/phosph_ase_sf"/>
</dbReference>
<comment type="caution">
    <text evidence="1">The sequence shown here is derived from an EMBL/GenBank/DDBJ whole genome shotgun (WGS) entry which is preliminary data.</text>
</comment>
<evidence type="ECO:0000313" key="1">
    <source>
        <dbReference type="EMBL" id="PRP84803.1"/>
    </source>
</evidence>
<dbReference type="Gene3D" id="3.60.10.10">
    <property type="entry name" value="Endonuclease/exonuclease/phosphatase"/>
    <property type="match status" value="1"/>
</dbReference>
<organism evidence="1 2">
    <name type="scientific">Planoprotostelium fungivorum</name>
    <dbReference type="NCBI Taxonomy" id="1890364"/>
    <lineage>
        <taxon>Eukaryota</taxon>
        <taxon>Amoebozoa</taxon>
        <taxon>Evosea</taxon>
        <taxon>Variosea</taxon>
        <taxon>Cavosteliida</taxon>
        <taxon>Cavosteliaceae</taxon>
        <taxon>Planoprotostelium</taxon>
    </lineage>
</organism>
<proteinExistence type="predicted"/>
<gene>
    <name evidence="1" type="ORF">PROFUN_07457</name>
</gene>
<dbReference type="EMBL" id="MDYQ01000056">
    <property type="protein sequence ID" value="PRP84803.1"/>
    <property type="molecule type" value="Genomic_DNA"/>
</dbReference>
<dbReference type="InParanoid" id="A0A2P6NLG4"/>
<evidence type="ECO:0000313" key="2">
    <source>
        <dbReference type="Proteomes" id="UP000241769"/>
    </source>
</evidence>
<dbReference type="SUPFAM" id="SSF56219">
    <property type="entry name" value="DNase I-like"/>
    <property type="match status" value="1"/>
</dbReference>
<dbReference type="AlphaFoldDB" id="A0A2P6NLG4"/>
<name>A0A2P6NLG4_9EUKA</name>